<evidence type="ECO:0000313" key="3">
    <source>
        <dbReference type="Proteomes" id="UP000546200"/>
    </source>
</evidence>
<gene>
    <name evidence="2" type="ORF">FHS94_002984</name>
</gene>
<accession>A0A7W9BF76</accession>
<name>A0A7W9BF76_9SPHN</name>
<reference evidence="2 3" key="1">
    <citation type="submission" date="2020-08" db="EMBL/GenBank/DDBJ databases">
        <title>Genomic Encyclopedia of Type Strains, Phase IV (KMG-IV): sequencing the most valuable type-strain genomes for metagenomic binning, comparative biology and taxonomic classification.</title>
        <authorList>
            <person name="Goeker M."/>
        </authorList>
    </citation>
    <scope>NUCLEOTIDE SEQUENCE [LARGE SCALE GENOMIC DNA]</scope>
    <source>
        <strain evidence="2 3">DSM 100044</strain>
    </source>
</reference>
<sequence length="51" mass="5800">MDDDQNTPGTPHPNRSTENRRPGDARELNEHLDKDRESTETIPRKSSLLGD</sequence>
<organism evidence="2 3">
    <name type="scientific">Sphingomonas aerophila</name>
    <dbReference type="NCBI Taxonomy" id="1344948"/>
    <lineage>
        <taxon>Bacteria</taxon>
        <taxon>Pseudomonadati</taxon>
        <taxon>Pseudomonadota</taxon>
        <taxon>Alphaproteobacteria</taxon>
        <taxon>Sphingomonadales</taxon>
        <taxon>Sphingomonadaceae</taxon>
        <taxon>Sphingomonas</taxon>
    </lineage>
</organism>
<dbReference type="Proteomes" id="UP000546200">
    <property type="component" value="Unassembled WGS sequence"/>
</dbReference>
<evidence type="ECO:0000256" key="1">
    <source>
        <dbReference type="SAM" id="MobiDB-lite"/>
    </source>
</evidence>
<proteinExistence type="predicted"/>
<dbReference type="RefSeq" id="WP_184059110.1">
    <property type="nucleotide sequence ID" value="NZ_JACIJK010000009.1"/>
</dbReference>
<feature type="compositionally biased region" description="Polar residues" evidence="1">
    <location>
        <begin position="1"/>
        <end position="14"/>
    </location>
</feature>
<keyword evidence="3" id="KW-1185">Reference proteome</keyword>
<feature type="compositionally biased region" description="Basic and acidic residues" evidence="1">
    <location>
        <begin position="15"/>
        <end position="43"/>
    </location>
</feature>
<dbReference type="AlphaFoldDB" id="A0A7W9BF76"/>
<dbReference type="EMBL" id="JACIJK010000009">
    <property type="protein sequence ID" value="MBB5716124.1"/>
    <property type="molecule type" value="Genomic_DNA"/>
</dbReference>
<feature type="region of interest" description="Disordered" evidence="1">
    <location>
        <begin position="1"/>
        <end position="51"/>
    </location>
</feature>
<evidence type="ECO:0000313" key="2">
    <source>
        <dbReference type="EMBL" id="MBB5716124.1"/>
    </source>
</evidence>
<protein>
    <submittedName>
        <fullName evidence="2">Uncharacterized protein</fullName>
    </submittedName>
</protein>
<comment type="caution">
    <text evidence="2">The sequence shown here is derived from an EMBL/GenBank/DDBJ whole genome shotgun (WGS) entry which is preliminary data.</text>
</comment>